<keyword evidence="1" id="KW-0697">Rotamase</keyword>
<protein>
    <recommendedName>
        <fullName evidence="1">Peptidyl-prolyl cis-trans isomerase</fullName>
        <shortName evidence="1">PPIase</shortName>
        <ecNumber evidence="1">5.2.1.8</ecNumber>
    </recommendedName>
</protein>
<dbReference type="PRINTS" id="PR00153">
    <property type="entry name" value="CSAPPISMRASE"/>
</dbReference>
<dbReference type="GO" id="GO:0005737">
    <property type="term" value="C:cytoplasm"/>
    <property type="evidence" value="ECO:0007669"/>
    <property type="project" value="TreeGrafter"/>
</dbReference>
<evidence type="ECO:0000313" key="3">
    <source>
        <dbReference type="EMBL" id="KAF0759248.1"/>
    </source>
</evidence>
<dbReference type="Gene3D" id="2.40.100.10">
    <property type="entry name" value="Cyclophilin-like"/>
    <property type="match status" value="1"/>
</dbReference>
<feature type="domain" description="PPIase cyclophilin-type" evidence="2">
    <location>
        <begin position="126"/>
        <end position="256"/>
    </location>
</feature>
<proteinExistence type="inferred from homology"/>
<gene>
    <name evidence="3" type="ORF">FWK35_00009773</name>
</gene>
<dbReference type="GO" id="GO:0003755">
    <property type="term" value="F:peptidyl-prolyl cis-trans isomerase activity"/>
    <property type="evidence" value="ECO:0007669"/>
    <property type="project" value="UniProtKB-UniRule"/>
</dbReference>
<dbReference type="PANTHER" id="PTHR11071">
    <property type="entry name" value="PEPTIDYL-PROLYL CIS-TRANS ISOMERASE"/>
    <property type="match status" value="1"/>
</dbReference>
<comment type="similarity">
    <text evidence="1">Belongs to the cyclophilin-type PPIase family.</text>
</comment>
<dbReference type="GO" id="GO:0016018">
    <property type="term" value="F:cyclosporin A binding"/>
    <property type="evidence" value="ECO:0007669"/>
    <property type="project" value="TreeGrafter"/>
</dbReference>
<dbReference type="EMBL" id="VUJU01003054">
    <property type="protein sequence ID" value="KAF0759248.1"/>
    <property type="molecule type" value="Genomic_DNA"/>
</dbReference>
<reference evidence="3 4" key="1">
    <citation type="submission" date="2019-08" db="EMBL/GenBank/DDBJ databases">
        <title>Whole genome of Aphis craccivora.</title>
        <authorList>
            <person name="Voronova N.V."/>
            <person name="Shulinski R.S."/>
            <person name="Bandarenka Y.V."/>
            <person name="Zhorov D.G."/>
            <person name="Warner D."/>
        </authorList>
    </citation>
    <scope>NUCLEOTIDE SEQUENCE [LARGE SCALE GENOMIC DNA]</scope>
    <source>
        <strain evidence="3">180601</strain>
        <tissue evidence="3">Whole Body</tissue>
    </source>
</reference>
<dbReference type="InterPro" id="IPR002130">
    <property type="entry name" value="Cyclophilin-type_PPIase_dom"/>
</dbReference>
<dbReference type="AlphaFoldDB" id="A0A6G0YP46"/>
<evidence type="ECO:0000256" key="1">
    <source>
        <dbReference type="RuleBase" id="RU363019"/>
    </source>
</evidence>
<evidence type="ECO:0000313" key="4">
    <source>
        <dbReference type="Proteomes" id="UP000478052"/>
    </source>
</evidence>
<keyword evidence="4" id="KW-1185">Reference proteome</keyword>
<dbReference type="Pfam" id="PF00160">
    <property type="entry name" value="Pro_isomerase"/>
    <property type="match status" value="1"/>
</dbReference>
<comment type="catalytic activity">
    <reaction evidence="1">
        <text>[protein]-peptidylproline (omega=180) = [protein]-peptidylproline (omega=0)</text>
        <dbReference type="Rhea" id="RHEA:16237"/>
        <dbReference type="Rhea" id="RHEA-COMP:10747"/>
        <dbReference type="Rhea" id="RHEA-COMP:10748"/>
        <dbReference type="ChEBI" id="CHEBI:83833"/>
        <dbReference type="ChEBI" id="CHEBI:83834"/>
        <dbReference type="EC" id="5.2.1.8"/>
    </reaction>
</comment>
<accession>A0A6G0YP46</accession>
<comment type="caution">
    <text evidence="3">The sequence shown here is derived from an EMBL/GenBank/DDBJ whole genome shotgun (WGS) entry which is preliminary data.</text>
</comment>
<dbReference type="InterPro" id="IPR029000">
    <property type="entry name" value="Cyclophilin-like_dom_sf"/>
</dbReference>
<dbReference type="GO" id="GO:0006457">
    <property type="term" value="P:protein folding"/>
    <property type="evidence" value="ECO:0007669"/>
    <property type="project" value="TreeGrafter"/>
</dbReference>
<comment type="function">
    <text evidence="1">PPIases accelerate the folding of proteins. It catalyzes the cis-trans isomerization of proline imidic peptide bonds in oligopeptides.</text>
</comment>
<dbReference type="OrthoDB" id="193499at2759"/>
<organism evidence="3 4">
    <name type="scientific">Aphis craccivora</name>
    <name type="common">Cowpea aphid</name>
    <dbReference type="NCBI Taxonomy" id="307492"/>
    <lineage>
        <taxon>Eukaryota</taxon>
        <taxon>Metazoa</taxon>
        <taxon>Ecdysozoa</taxon>
        <taxon>Arthropoda</taxon>
        <taxon>Hexapoda</taxon>
        <taxon>Insecta</taxon>
        <taxon>Pterygota</taxon>
        <taxon>Neoptera</taxon>
        <taxon>Paraneoptera</taxon>
        <taxon>Hemiptera</taxon>
        <taxon>Sternorrhyncha</taxon>
        <taxon>Aphidomorpha</taxon>
        <taxon>Aphidoidea</taxon>
        <taxon>Aphididae</taxon>
        <taxon>Aphidini</taxon>
        <taxon>Aphis</taxon>
        <taxon>Aphis</taxon>
    </lineage>
</organism>
<evidence type="ECO:0000259" key="2">
    <source>
        <dbReference type="PROSITE" id="PS50072"/>
    </source>
</evidence>
<dbReference type="SUPFAM" id="SSF50891">
    <property type="entry name" value="Cyclophilin-like"/>
    <property type="match status" value="1"/>
</dbReference>
<dbReference type="Proteomes" id="UP000478052">
    <property type="component" value="Unassembled WGS sequence"/>
</dbReference>
<sequence>MDLMWILGSNFSGKTDCFRSAASNEKIKVKGNYENMIKLNQKKFKENVAFLDKLVRVKPQVDFNEMEKHYKNHLKLIMFMTNFPESYKNKKCYDPLIANAELPKNIRIKKSKCFLNVHNMTENRFLGRMTIEVYDSIVPKTAGNFKMLCQQQPGGLDYSGTQIFRIVPGLFCLAGDVEYSIGLGGISAINDEQYFDDENYLLGHNAPGTFMITFKPLTVLNGRHVVFGRVVGGMKTLRLIEDSGYATGKPKHKIVI</sequence>
<name>A0A6G0YP46_APHCR</name>
<dbReference type="PANTHER" id="PTHR11071:SF561">
    <property type="entry name" value="PEPTIDYL-PROLYL CIS-TRANS ISOMERASE D-RELATED"/>
    <property type="match status" value="1"/>
</dbReference>
<feature type="non-terminal residue" evidence="3">
    <location>
        <position position="256"/>
    </location>
</feature>
<keyword evidence="1 3" id="KW-0413">Isomerase</keyword>
<dbReference type="PROSITE" id="PS50072">
    <property type="entry name" value="CSA_PPIASE_2"/>
    <property type="match status" value="1"/>
</dbReference>
<dbReference type="EC" id="5.2.1.8" evidence="1"/>